<dbReference type="EMBL" id="BJWL01000181">
    <property type="protein sequence ID" value="GFS33122.1"/>
    <property type="molecule type" value="Genomic_DNA"/>
</dbReference>
<keyword evidence="2" id="KW-1185">Reference proteome</keyword>
<dbReference type="AlphaFoldDB" id="A0A7J0DDS0"/>
<name>A0A7J0DDS0_9ERIC</name>
<comment type="caution">
    <text evidence="1">The sequence shown here is derived from an EMBL/GenBank/DDBJ whole genome shotgun (WGS) entry which is preliminary data.</text>
</comment>
<proteinExistence type="predicted"/>
<organism evidence="1 2">
    <name type="scientific">Actinidia rufa</name>
    <dbReference type="NCBI Taxonomy" id="165716"/>
    <lineage>
        <taxon>Eukaryota</taxon>
        <taxon>Viridiplantae</taxon>
        <taxon>Streptophyta</taxon>
        <taxon>Embryophyta</taxon>
        <taxon>Tracheophyta</taxon>
        <taxon>Spermatophyta</taxon>
        <taxon>Magnoliopsida</taxon>
        <taxon>eudicotyledons</taxon>
        <taxon>Gunneridae</taxon>
        <taxon>Pentapetalae</taxon>
        <taxon>asterids</taxon>
        <taxon>Ericales</taxon>
        <taxon>Actinidiaceae</taxon>
        <taxon>Actinidia</taxon>
    </lineage>
</organism>
<reference evidence="2" key="1">
    <citation type="submission" date="2019-07" db="EMBL/GenBank/DDBJ databases">
        <title>De Novo Assembly of kiwifruit Actinidia rufa.</title>
        <authorList>
            <person name="Sugita-Konishi S."/>
            <person name="Sato K."/>
            <person name="Mori E."/>
            <person name="Abe Y."/>
            <person name="Kisaki G."/>
            <person name="Hamano K."/>
            <person name="Suezawa K."/>
            <person name="Otani M."/>
            <person name="Fukuda T."/>
            <person name="Manabe T."/>
            <person name="Gomi K."/>
            <person name="Tabuchi M."/>
            <person name="Akimitsu K."/>
            <person name="Kataoka I."/>
        </authorList>
    </citation>
    <scope>NUCLEOTIDE SEQUENCE [LARGE SCALE GENOMIC DNA]</scope>
    <source>
        <strain evidence="2">cv. Fuchu</strain>
    </source>
</reference>
<gene>
    <name evidence="1" type="ORF">Acr_00g0026440</name>
</gene>
<dbReference type="Proteomes" id="UP000585474">
    <property type="component" value="Unassembled WGS sequence"/>
</dbReference>
<accession>A0A7J0DDS0</accession>
<evidence type="ECO:0000313" key="1">
    <source>
        <dbReference type="EMBL" id="GFS33122.1"/>
    </source>
</evidence>
<sequence length="114" mass="12502">MANRYNVYKHSSKLQMAQKKGNTAESKKAKAALAIEVKKHEANDDLAAKSFIEELDTPVEHPSWNAAAPEVEVPDPPKTYSPILLLDYNEEEYVCNDPPNARGLHVSPGGGAPF</sequence>
<protein>
    <submittedName>
        <fullName evidence="1">Uncharacterized protein</fullName>
    </submittedName>
</protein>
<evidence type="ECO:0000313" key="2">
    <source>
        <dbReference type="Proteomes" id="UP000585474"/>
    </source>
</evidence>